<evidence type="ECO:0000313" key="3">
    <source>
        <dbReference type="EMBL" id="MDQ7249812.1"/>
    </source>
</evidence>
<feature type="compositionally biased region" description="Low complexity" evidence="1">
    <location>
        <begin position="151"/>
        <end position="161"/>
    </location>
</feature>
<keyword evidence="2" id="KW-0472">Membrane</keyword>
<feature type="transmembrane region" description="Helical" evidence="2">
    <location>
        <begin position="7"/>
        <end position="28"/>
    </location>
</feature>
<feature type="transmembrane region" description="Helical" evidence="2">
    <location>
        <begin position="34"/>
        <end position="53"/>
    </location>
</feature>
<name>A0ABU0YQ05_9PROT</name>
<reference evidence="4" key="1">
    <citation type="submission" date="2023-08" db="EMBL/GenBank/DDBJ databases">
        <title>Rhodospirillaceae gen. nov., a novel taxon isolated from the Yangtze River Yuezi River estuary sludge.</title>
        <authorList>
            <person name="Ruan L."/>
        </authorList>
    </citation>
    <scope>NUCLEOTIDE SEQUENCE [LARGE SCALE GENOMIC DNA]</scope>
    <source>
        <strain evidence="4">R-7</strain>
    </source>
</reference>
<proteinExistence type="predicted"/>
<comment type="caution">
    <text evidence="3">The sequence shown here is derived from an EMBL/GenBank/DDBJ whole genome shotgun (WGS) entry which is preliminary data.</text>
</comment>
<dbReference type="EMBL" id="JAUYVI010000006">
    <property type="protein sequence ID" value="MDQ7249812.1"/>
    <property type="molecule type" value="Genomic_DNA"/>
</dbReference>
<organism evidence="3 4">
    <name type="scientific">Dongia sedimenti</name>
    <dbReference type="NCBI Taxonomy" id="3064282"/>
    <lineage>
        <taxon>Bacteria</taxon>
        <taxon>Pseudomonadati</taxon>
        <taxon>Pseudomonadota</taxon>
        <taxon>Alphaproteobacteria</taxon>
        <taxon>Rhodospirillales</taxon>
        <taxon>Dongiaceae</taxon>
        <taxon>Dongia</taxon>
    </lineage>
</organism>
<gene>
    <name evidence="3" type="ORF">Q8A70_19140</name>
</gene>
<keyword evidence="4" id="KW-1185">Reference proteome</keyword>
<evidence type="ECO:0000256" key="2">
    <source>
        <dbReference type="SAM" id="Phobius"/>
    </source>
</evidence>
<feature type="region of interest" description="Disordered" evidence="1">
    <location>
        <begin position="126"/>
        <end position="175"/>
    </location>
</feature>
<sequence>MTGLETGILGLVLAYVLLSTLLLVVLIWLPIPRVAKIGAIVVASLFYAGVFFASQRLLGWSAPVAVPARFQVLWTRVIEPNPSRDNPGAIHLWVEELDDANLPSGEPRAFRLPYSVDLARRVSSAQAEIEEGRPQGGRAQFFGAPTNEKMGAAPVNAAAPPGGDPSGGGLFDPAFLGAQSKSVTLEPLPKPKLPAKDLP</sequence>
<evidence type="ECO:0000256" key="1">
    <source>
        <dbReference type="SAM" id="MobiDB-lite"/>
    </source>
</evidence>
<protein>
    <submittedName>
        <fullName evidence="3">Uncharacterized protein</fullName>
    </submittedName>
</protein>
<keyword evidence="2" id="KW-0812">Transmembrane</keyword>
<evidence type="ECO:0000313" key="4">
    <source>
        <dbReference type="Proteomes" id="UP001230156"/>
    </source>
</evidence>
<dbReference type="RefSeq" id="WP_379958233.1">
    <property type="nucleotide sequence ID" value="NZ_JAUYVI010000006.1"/>
</dbReference>
<keyword evidence="2" id="KW-1133">Transmembrane helix</keyword>
<dbReference type="Proteomes" id="UP001230156">
    <property type="component" value="Unassembled WGS sequence"/>
</dbReference>
<accession>A0ABU0YQ05</accession>